<keyword evidence="3" id="KW-1185">Reference proteome</keyword>
<feature type="transmembrane region" description="Helical" evidence="1">
    <location>
        <begin position="245"/>
        <end position="270"/>
    </location>
</feature>
<proteinExistence type="predicted"/>
<feature type="transmembrane region" description="Helical" evidence="1">
    <location>
        <begin position="313"/>
        <end position="332"/>
    </location>
</feature>
<accession>A0ABV0AWK6</accession>
<keyword evidence="1" id="KW-1133">Transmembrane helix</keyword>
<protein>
    <submittedName>
        <fullName evidence="2">Uncharacterized protein</fullName>
    </submittedName>
</protein>
<evidence type="ECO:0000313" key="3">
    <source>
        <dbReference type="Proteomes" id="UP001447516"/>
    </source>
</evidence>
<reference evidence="2 3" key="1">
    <citation type="submission" date="2024-05" db="EMBL/GenBank/DDBJ databases">
        <title>Microbispora sp.ZYX-F-249.</title>
        <authorList>
            <person name="Xie H."/>
        </authorList>
    </citation>
    <scope>NUCLEOTIDE SEQUENCE [LARGE SCALE GENOMIC DNA]</scope>
    <source>
        <strain evidence="2 3">ZYX-F-249</strain>
    </source>
</reference>
<name>A0ABV0AWK6_9ACTN</name>
<comment type="caution">
    <text evidence="2">The sequence shown here is derived from an EMBL/GenBank/DDBJ whole genome shotgun (WGS) entry which is preliminary data.</text>
</comment>
<gene>
    <name evidence="2" type="ORF">AAH991_27925</name>
</gene>
<dbReference type="Proteomes" id="UP001447516">
    <property type="component" value="Unassembled WGS sequence"/>
</dbReference>
<keyword evidence="1" id="KW-0472">Membrane</keyword>
<dbReference type="RefSeq" id="WP_346228890.1">
    <property type="nucleotide sequence ID" value="NZ_JBDJAW010000028.1"/>
</dbReference>
<sequence>MAGHEVREVVRQRAELRARLPVQFVRRDVRLERGDFLAGPRPAGLIRPAVAGPAATPVVTAEGTRRAAVATVGPGLVTISAEGTATAVAAGLAPRPVTGTGRTPTERPGPFLTVTAGTSVVTVAEGPARPIRRRTVRPVAEGGVPVTVTVTAARVLPVGVGTPGPVLAASGVAVAERTARPISSPESSIRAPVPASVAVGTPGAVRALVAPATPVVTAVTALLVRTPRRATAGPVTIVTLVPRRVGAAFPALPALAIVAIVAAVAAVALAEAVTSAEAAALALGPVSVPSAFPAIGAALAVRPAAAIIGPGRAAAALVAVAGALAPAEVVAVRIGATRPVGPGGVPVLVGAIPPSLEAAGSARPVAAAVEVPPPVAVAVPAAIVGTAARTIRGAEGTATAVIPVAVAAAPFTISVGADRPVIAIA</sequence>
<dbReference type="EMBL" id="JBDJAW010000028">
    <property type="protein sequence ID" value="MEN3538971.1"/>
    <property type="molecule type" value="Genomic_DNA"/>
</dbReference>
<organism evidence="2 3">
    <name type="scientific">Microbispora maris</name>
    <dbReference type="NCBI Taxonomy" id="3144104"/>
    <lineage>
        <taxon>Bacteria</taxon>
        <taxon>Bacillati</taxon>
        <taxon>Actinomycetota</taxon>
        <taxon>Actinomycetes</taxon>
        <taxon>Streptosporangiales</taxon>
        <taxon>Streptosporangiaceae</taxon>
        <taxon>Microbispora</taxon>
    </lineage>
</organism>
<keyword evidence="1" id="KW-0812">Transmembrane</keyword>
<evidence type="ECO:0000313" key="2">
    <source>
        <dbReference type="EMBL" id="MEN3538971.1"/>
    </source>
</evidence>
<evidence type="ECO:0000256" key="1">
    <source>
        <dbReference type="SAM" id="Phobius"/>
    </source>
</evidence>
<feature type="transmembrane region" description="Helical" evidence="1">
    <location>
        <begin position="282"/>
        <end position="301"/>
    </location>
</feature>